<organism evidence="8 9">
    <name type="scientific">Hypholoma sublateritium (strain FD-334 SS-4)</name>
    <dbReference type="NCBI Taxonomy" id="945553"/>
    <lineage>
        <taxon>Eukaryota</taxon>
        <taxon>Fungi</taxon>
        <taxon>Dikarya</taxon>
        <taxon>Basidiomycota</taxon>
        <taxon>Agaricomycotina</taxon>
        <taxon>Agaricomycetes</taxon>
        <taxon>Agaricomycetidae</taxon>
        <taxon>Agaricales</taxon>
        <taxon>Agaricineae</taxon>
        <taxon>Strophariaceae</taxon>
        <taxon>Hypholoma</taxon>
    </lineage>
</organism>
<protein>
    <recommendedName>
        <fullName evidence="5">V-type proton ATPase subunit G</fullName>
    </recommendedName>
</protein>
<dbReference type="Proteomes" id="UP000054270">
    <property type="component" value="Unassembled WGS sequence"/>
</dbReference>
<feature type="region of interest" description="Disordered" evidence="7">
    <location>
        <begin position="1"/>
        <end position="25"/>
    </location>
</feature>
<dbReference type="GO" id="GO:0016887">
    <property type="term" value="F:ATP hydrolysis activity"/>
    <property type="evidence" value="ECO:0007669"/>
    <property type="project" value="TreeGrafter"/>
</dbReference>
<comment type="subunit">
    <text evidence="5">V-ATPase is a heteromultimeric enzyme made up of two complexes: the ATP-hydrolytic V1 complex and the proton translocation V0 complex.</text>
</comment>
<name>A0A0D2PVR4_HYPSF</name>
<proteinExistence type="inferred from homology"/>
<dbReference type="STRING" id="945553.A0A0D2PVR4"/>
<evidence type="ECO:0000256" key="3">
    <source>
        <dbReference type="ARBA" id="ARBA00022781"/>
    </source>
</evidence>
<comment type="function">
    <text evidence="5">Subunit of the V1 complex of vacuolar(H+)-ATPase (V-ATPase), a multisubunit enzyme composed of a peripheral complex (V1) that hydrolyzes ATP and a membrane integral complex (V0) that translocates protons. V-ATPase is responsible for acidifying and maintaining the pH of intracellular compartments and in some cell types, is targeted to the plasma membrane, where it is responsible for acidifying the extracellular environment.</text>
</comment>
<dbReference type="FunFam" id="1.20.5.2950:FF:000001">
    <property type="entry name" value="V-type proton ATPase subunit G"/>
    <property type="match status" value="1"/>
</dbReference>
<evidence type="ECO:0000256" key="2">
    <source>
        <dbReference type="ARBA" id="ARBA00022448"/>
    </source>
</evidence>
<feature type="coiled-coil region" evidence="6">
    <location>
        <begin position="35"/>
        <end position="77"/>
    </location>
</feature>
<keyword evidence="6" id="KW-0175">Coiled coil</keyword>
<dbReference type="AlphaFoldDB" id="A0A0D2PVR4"/>
<dbReference type="Pfam" id="PF03179">
    <property type="entry name" value="V-ATPase_G"/>
    <property type="match status" value="1"/>
</dbReference>
<evidence type="ECO:0000256" key="1">
    <source>
        <dbReference type="ARBA" id="ARBA00010066"/>
    </source>
</evidence>
<dbReference type="OMA" id="EHMGSKD"/>
<dbReference type="PANTHER" id="PTHR12713:SF11">
    <property type="entry name" value="V-TYPE PROTON ATPASE SUBUNIT G"/>
    <property type="match status" value="1"/>
</dbReference>
<dbReference type="OrthoDB" id="250802at2759"/>
<evidence type="ECO:0000313" key="8">
    <source>
        <dbReference type="EMBL" id="KJA23615.1"/>
    </source>
</evidence>
<sequence>MVRPAPAPVRRQAGTDTLPVRRAQAAQQSQGIQTLLEAEKEAAKIVQQARQYRVQKLKDAHAEAAKEIDEYKKAKEQEFRAFEASHAGTTSTTQAALDKETVGKLAEIDAVFAAKKSDVVNTLLQRATQVNPQLNRNLKKVQA</sequence>
<evidence type="ECO:0000256" key="7">
    <source>
        <dbReference type="SAM" id="MobiDB-lite"/>
    </source>
</evidence>
<dbReference type="EMBL" id="KN817542">
    <property type="protein sequence ID" value="KJA23615.1"/>
    <property type="molecule type" value="Genomic_DNA"/>
</dbReference>
<keyword evidence="2 5" id="KW-0813">Transport</keyword>
<keyword evidence="3 5" id="KW-0375">Hydrogen ion transport</keyword>
<dbReference type="InterPro" id="IPR005124">
    <property type="entry name" value="V-ATPase_G"/>
</dbReference>
<evidence type="ECO:0000256" key="6">
    <source>
        <dbReference type="SAM" id="Coils"/>
    </source>
</evidence>
<comment type="similarity">
    <text evidence="1 5">Belongs to the V-ATPase G subunit family.</text>
</comment>
<evidence type="ECO:0000256" key="4">
    <source>
        <dbReference type="ARBA" id="ARBA00023065"/>
    </source>
</evidence>
<keyword evidence="4 5" id="KW-0406">Ion transport</keyword>
<evidence type="ECO:0000313" key="9">
    <source>
        <dbReference type="Proteomes" id="UP000054270"/>
    </source>
</evidence>
<evidence type="ECO:0000256" key="5">
    <source>
        <dbReference type="RuleBase" id="RU364019"/>
    </source>
</evidence>
<accession>A0A0D2PVR4</accession>
<reference evidence="9" key="1">
    <citation type="submission" date="2014-04" db="EMBL/GenBank/DDBJ databases">
        <title>Evolutionary Origins and Diversification of the Mycorrhizal Mutualists.</title>
        <authorList>
            <consortium name="DOE Joint Genome Institute"/>
            <consortium name="Mycorrhizal Genomics Consortium"/>
            <person name="Kohler A."/>
            <person name="Kuo A."/>
            <person name="Nagy L.G."/>
            <person name="Floudas D."/>
            <person name="Copeland A."/>
            <person name="Barry K.W."/>
            <person name="Cichocki N."/>
            <person name="Veneault-Fourrey C."/>
            <person name="LaButti K."/>
            <person name="Lindquist E.A."/>
            <person name="Lipzen A."/>
            <person name="Lundell T."/>
            <person name="Morin E."/>
            <person name="Murat C."/>
            <person name="Riley R."/>
            <person name="Ohm R."/>
            <person name="Sun H."/>
            <person name="Tunlid A."/>
            <person name="Henrissat B."/>
            <person name="Grigoriev I.V."/>
            <person name="Hibbett D.S."/>
            <person name="Martin F."/>
        </authorList>
    </citation>
    <scope>NUCLEOTIDE SEQUENCE [LARGE SCALE GENOMIC DNA]</scope>
    <source>
        <strain evidence="9">FD-334 SS-4</strain>
    </source>
</reference>
<dbReference type="GO" id="GO:0000221">
    <property type="term" value="C:vacuolar proton-transporting V-type ATPase, V1 domain"/>
    <property type="evidence" value="ECO:0007669"/>
    <property type="project" value="TreeGrafter"/>
</dbReference>
<gene>
    <name evidence="8" type="ORF">HYPSUDRAFT_137611</name>
</gene>
<dbReference type="NCBIfam" id="TIGR01147">
    <property type="entry name" value="V_ATP_synt_G"/>
    <property type="match status" value="1"/>
</dbReference>
<dbReference type="GO" id="GO:0046961">
    <property type="term" value="F:proton-transporting ATPase activity, rotational mechanism"/>
    <property type="evidence" value="ECO:0007669"/>
    <property type="project" value="InterPro"/>
</dbReference>
<dbReference type="PANTHER" id="PTHR12713">
    <property type="entry name" value="VACUOLAR ATP SYNTHASE SUBUNIT G"/>
    <property type="match status" value="1"/>
</dbReference>
<dbReference type="Gene3D" id="1.20.5.2950">
    <property type="match status" value="1"/>
</dbReference>
<keyword evidence="9" id="KW-1185">Reference proteome</keyword>